<reference evidence="11 12" key="1">
    <citation type="submission" date="2017-06" db="EMBL/GenBank/DDBJ databases">
        <title>A platform for efficient transgenesis in Macrostomum lignano, a flatworm model organism for stem cell research.</title>
        <authorList>
            <person name="Berezikov E."/>
        </authorList>
    </citation>
    <scope>NUCLEOTIDE SEQUENCE [LARGE SCALE GENOMIC DNA]</scope>
    <source>
        <strain evidence="11">DV1</strain>
        <tissue evidence="11">Whole organism</tissue>
    </source>
</reference>
<dbReference type="OrthoDB" id="5771769at2759"/>
<dbReference type="STRING" id="282301.A0A267G734"/>
<evidence type="ECO:0000256" key="5">
    <source>
        <dbReference type="ARBA" id="ARBA00023125"/>
    </source>
</evidence>
<dbReference type="Pfam" id="PF00105">
    <property type="entry name" value="zf-C4"/>
    <property type="match status" value="2"/>
</dbReference>
<evidence type="ECO:0000313" key="12">
    <source>
        <dbReference type="Proteomes" id="UP000215902"/>
    </source>
</evidence>
<feature type="compositionally biased region" description="Low complexity" evidence="9">
    <location>
        <begin position="238"/>
        <end position="256"/>
    </location>
</feature>
<dbReference type="PANTHER" id="PTHR24082:SF473">
    <property type="entry name" value="ECDYSONE-INDUCED PROTEIN 75B, ISOFORM B"/>
    <property type="match status" value="1"/>
</dbReference>
<feature type="compositionally biased region" description="Low complexity" evidence="9">
    <location>
        <begin position="535"/>
        <end position="559"/>
    </location>
</feature>
<dbReference type="PANTHER" id="PTHR24082">
    <property type="entry name" value="NUCLEAR HORMONE RECEPTOR"/>
    <property type="match status" value="1"/>
</dbReference>
<keyword evidence="1" id="KW-0479">Metal-binding</keyword>
<dbReference type="GO" id="GO:0009755">
    <property type="term" value="P:hormone-mediated signaling pathway"/>
    <property type="evidence" value="ECO:0007669"/>
    <property type="project" value="TreeGrafter"/>
</dbReference>
<dbReference type="PROSITE" id="PS00031">
    <property type="entry name" value="NUCLEAR_REC_DBD_1"/>
    <property type="match status" value="1"/>
</dbReference>
<feature type="region of interest" description="Disordered" evidence="9">
    <location>
        <begin position="483"/>
        <end position="559"/>
    </location>
</feature>
<organism evidence="11 12">
    <name type="scientific">Macrostomum lignano</name>
    <dbReference type="NCBI Taxonomy" id="282301"/>
    <lineage>
        <taxon>Eukaryota</taxon>
        <taxon>Metazoa</taxon>
        <taxon>Spiralia</taxon>
        <taxon>Lophotrochozoa</taxon>
        <taxon>Platyhelminthes</taxon>
        <taxon>Rhabditophora</taxon>
        <taxon>Macrostomorpha</taxon>
        <taxon>Macrostomida</taxon>
        <taxon>Macrostomidae</taxon>
        <taxon>Macrostomum</taxon>
    </lineage>
</organism>
<evidence type="ECO:0000256" key="8">
    <source>
        <dbReference type="ARBA" id="ARBA00023242"/>
    </source>
</evidence>
<feature type="domain" description="Nuclear receptor" evidence="10">
    <location>
        <begin position="297"/>
        <end position="378"/>
    </location>
</feature>
<dbReference type="PROSITE" id="PS51030">
    <property type="entry name" value="NUCLEAR_REC_DBD_2"/>
    <property type="match status" value="2"/>
</dbReference>
<dbReference type="Proteomes" id="UP000215902">
    <property type="component" value="Unassembled WGS sequence"/>
</dbReference>
<feature type="compositionally biased region" description="Low complexity" evidence="9">
    <location>
        <begin position="496"/>
        <end position="526"/>
    </location>
</feature>
<dbReference type="Gene3D" id="3.30.50.10">
    <property type="entry name" value="Erythroid Transcription Factor GATA-1, subunit A"/>
    <property type="match status" value="2"/>
</dbReference>
<evidence type="ECO:0000256" key="9">
    <source>
        <dbReference type="SAM" id="MobiDB-lite"/>
    </source>
</evidence>
<dbReference type="InterPro" id="IPR001628">
    <property type="entry name" value="Znf_hrmn_rcpt"/>
</dbReference>
<evidence type="ECO:0000256" key="3">
    <source>
        <dbReference type="ARBA" id="ARBA00022833"/>
    </source>
</evidence>
<evidence type="ECO:0000256" key="4">
    <source>
        <dbReference type="ARBA" id="ARBA00023015"/>
    </source>
</evidence>
<comment type="caution">
    <text evidence="11">The sequence shown here is derived from an EMBL/GenBank/DDBJ whole genome shotgun (WGS) entry which is preliminary data.</text>
</comment>
<dbReference type="GO" id="GO:0030154">
    <property type="term" value="P:cell differentiation"/>
    <property type="evidence" value="ECO:0007669"/>
    <property type="project" value="TreeGrafter"/>
</dbReference>
<dbReference type="GO" id="GO:0045944">
    <property type="term" value="P:positive regulation of transcription by RNA polymerase II"/>
    <property type="evidence" value="ECO:0007669"/>
    <property type="project" value="TreeGrafter"/>
</dbReference>
<feature type="region of interest" description="Disordered" evidence="9">
    <location>
        <begin position="49"/>
        <end position="77"/>
    </location>
</feature>
<keyword evidence="2" id="KW-0863">Zinc-finger</keyword>
<keyword evidence="12" id="KW-1185">Reference proteome</keyword>
<evidence type="ECO:0000256" key="7">
    <source>
        <dbReference type="ARBA" id="ARBA00023170"/>
    </source>
</evidence>
<dbReference type="GO" id="GO:0004879">
    <property type="term" value="F:nuclear receptor activity"/>
    <property type="evidence" value="ECO:0007669"/>
    <property type="project" value="TreeGrafter"/>
</dbReference>
<keyword evidence="7" id="KW-0675">Receptor</keyword>
<dbReference type="PRINTS" id="PR00047">
    <property type="entry name" value="STROIDFINGER"/>
</dbReference>
<feature type="compositionally biased region" description="Low complexity" evidence="9">
    <location>
        <begin position="203"/>
        <end position="214"/>
    </location>
</feature>
<keyword evidence="6" id="KW-0804">Transcription</keyword>
<keyword evidence="5" id="KW-0238">DNA-binding</keyword>
<dbReference type="GO" id="GO:0008270">
    <property type="term" value="F:zinc ion binding"/>
    <property type="evidence" value="ECO:0007669"/>
    <property type="project" value="UniProtKB-KW"/>
</dbReference>
<dbReference type="InterPro" id="IPR050234">
    <property type="entry name" value="Nuclear_hormone_rcpt_NR1"/>
</dbReference>
<keyword evidence="4" id="KW-0805">Transcription regulation</keyword>
<feature type="compositionally biased region" description="Basic residues" evidence="9">
    <location>
        <begin position="193"/>
        <end position="202"/>
    </location>
</feature>
<name>A0A267G734_9PLAT</name>
<gene>
    <name evidence="11" type="ORF">BOX15_Mlig015099g4</name>
</gene>
<sequence length="804" mass="90153">MMTITACSRTVQQQQQQQQQQQLQPSDSFLEKSMEISPIGHQMSYFTLTHQHPQQQQQQQQQHSPPEQPGQTPSSLLLQDVKPSCLPVEPSWSGGHGLDGVPAQTHVYFASYTLVSNGAPAAAFQQHQQQQAMPHLPPEYIAASHVQVAANASTSETNDCSAMQQQQQQFDSSHMQYHQHQQHQLQHPSTLHNHPHHHHHHQQQQQQQQQVQHQDGSPIYLSTAEAYHQQTYHEYQQQQFADHQQMHHQQLQQRQQQPPPQLPQQHQRQPSGSDEHSATPGGAGDPGELCLFKAVERRACDVCGDTAAGFHCGAFVCEACKKFFIRSTRAGMQGGLGIKYSCSKVGRCDVTKETRTHCQHCRYKKCLMLNMFPPGKNPGIAASISDIPCRVCGASSSGFHFGAITCEGCKGFFRRTIKERDAGKYICSKGGGCEINQQSRNACKSCRFAKCIRAGMSSDGSRIGRQPNAVKHLCAQEIKEINKTRQHRQPHHLQHHQLQQQQQQMLHQHHQQMQGFQLQHPAAQHQQHQDYLACQTQQQQQQHQALHHNQPESSTAASFAASSADNDFIESVRQAFSRLQAALRAVALQDAEESVDDEDSDETGSKAVLSRLRQLGRAVQTFCQQLPGLATLDWRLRSRLLARSFYPVLLLAQAFDGASIGCEDAELESPTSVQMVRLRRRFPQLAAVIGAHAARLASPPISRFQFDLVELGLICALQAYGTECSDMLAESAGSSTTVLRALQHKTLICLRSYQDKKYFDREVFNWSLRLQAHLASLNAEFEPALRHAGLQPGDLLDELRPHFG</sequence>
<evidence type="ECO:0000256" key="2">
    <source>
        <dbReference type="ARBA" id="ARBA00022771"/>
    </source>
</evidence>
<evidence type="ECO:0000256" key="1">
    <source>
        <dbReference type="ARBA" id="ARBA00022723"/>
    </source>
</evidence>
<dbReference type="SMART" id="SM00399">
    <property type="entry name" value="ZnF_C4"/>
    <property type="match status" value="2"/>
</dbReference>
<dbReference type="SUPFAM" id="SSF57716">
    <property type="entry name" value="Glucocorticoid receptor-like (DNA-binding domain)"/>
    <property type="match status" value="2"/>
</dbReference>
<evidence type="ECO:0000259" key="10">
    <source>
        <dbReference type="PROSITE" id="PS51030"/>
    </source>
</evidence>
<dbReference type="GO" id="GO:0000978">
    <property type="term" value="F:RNA polymerase II cis-regulatory region sequence-specific DNA binding"/>
    <property type="evidence" value="ECO:0007669"/>
    <property type="project" value="TreeGrafter"/>
</dbReference>
<feature type="compositionally biased region" description="Low complexity" evidence="9">
    <location>
        <begin position="50"/>
        <end position="71"/>
    </location>
</feature>
<evidence type="ECO:0000313" key="11">
    <source>
        <dbReference type="EMBL" id="PAA81052.1"/>
    </source>
</evidence>
<proteinExistence type="predicted"/>
<dbReference type="CDD" id="cd06916">
    <property type="entry name" value="NR_DBD_like"/>
    <property type="match status" value="1"/>
</dbReference>
<evidence type="ECO:0000256" key="6">
    <source>
        <dbReference type="ARBA" id="ARBA00023163"/>
    </source>
</evidence>
<dbReference type="GO" id="GO:0000122">
    <property type="term" value="P:negative regulation of transcription by RNA polymerase II"/>
    <property type="evidence" value="ECO:0007669"/>
    <property type="project" value="TreeGrafter"/>
</dbReference>
<protein>
    <recommendedName>
        <fullName evidence="10">Nuclear receptor domain-containing protein</fullName>
    </recommendedName>
</protein>
<feature type="region of interest" description="Disordered" evidence="9">
    <location>
        <begin position="238"/>
        <end position="283"/>
    </location>
</feature>
<dbReference type="InterPro" id="IPR013088">
    <property type="entry name" value="Znf_NHR/GATA"/>
</dbReference>
<dbReference type="EMBL" id="NIVC01000553">
    <property type="protein sequence ID" value="PAA81052.1"/>
    <property type="molecule type" value="Genomic_DNA"/>
</dbReference>
<feature type="region of interest" description="Disordered" evidence="9">
    <location>
        <begin position="15"/>
        <end position="35"/>
    </location>
</feature>
<feature type="region of interest" description="Disordered" evidence="9">
    <location>
        <begin position="157"/>
        <end position="216"/>
    </location>
</feature>
<dbReference type="AlphaFoldDB" id="A0A267G734"/>
<feature type="compositionally biased region" description="Low complexity" evidence="9">
    <location>
        <begin position="164"/>
        <end position="187"/>
    </location>
</feature>
<keyword evidence="8" id="KW-0539">Nucleus</keyword>
<accession>A0A267G734</accession>
<feature type="compositionally biased region" description="Low complexity" evidence="9">
    <location>
        <begin position="15"/>
        <end position="24"/>
    </location>
</feature>
<feature type="domain" description="Nuclear receptor" evidence="10">
    <location>
        <begin position="386"/>
        <end position="463"/>
    </location>
</feature>
<feature type="compositionally biased region" description="Basic residues" evidence="9">
    <location>
        <begin position="484"/>
        <end position="495"/>
    </location>
</feature>
<keyword evidence="3" id="KW-0862">Zinc</keyword>